<organism evidence="1">
    <name type="scientific">Mesocestoides corti</name>
    <name type="common">Flatworm</name>
    <dbReference type="NCBI Taxonomy" id="53468"/>
    <lineage>
        <taxon>Eukaryota</taxon>
        <taxon>Metazoa</taxon>
        <taxon>Spiralia</taxon>
        <taxon>Lophotrochozoa</taxon>
        <taxon>Platyhelminthes</taxon>
        <taxon>Cestoda</taxon>
        <taxon>Eucestoda</taxon>
        <taxon>Cyclophyllidea</taxon>
        <taxon>Mesocestoididae</taxon>
        <taxon>Mesocestoides</taxon>
    </lineage>
</organism>
<reference evidence="1" key="1">
    <citation type="submission" date="2019-11" db="UniProtKB">
        <authorList>
            <consortium name="WormBaseParasite"/>
        </authorList>
    </citation>
    <scope>IDENTIFICATION</scope>
</reference>
<protein>
    <submittedName>
        <fullName evidence="1">Protein kinase domain-containing protein</fullName>
    </submittedName>
</protein>
<dbReference type="AlphaFoldDB" id="A0A5K3FHW3"/>
<name>A0A5K3FHW3_MESCO</name>
<dbReference type="WBParaSite" id="MCU_007955-RA">
    <property type="protein sequence ID" value="MCU_007955-RA"/>
    <property type="gene ID" value="MCU_007955"/>
</dbReference>
<accession>A0A5K3FHW3</accession>
<sequence>MEAVFFSVAARQASERLATPGTVKRQVFEFGAATSSKRMTMLCVGLYLQQWPILVKRLDTSVELMMGLVFIGYRTRDESTPNIVARFDEVAVPMFVARPPHLLPPGDPTGVFRVTGSVAVARVAVAGCCLLHVVMCFY</sequence>
<evidence type="ECO:0000313" key="1">
    <source>
        <dbReference type="WBParaSite" id="MCU_007955-RA"/>
    </source>
</evidence>
<proteinExistence type="predicted"/>